<feature type="signal peptide" evidence="1">
    <location>
        <begin position="1"/>
        <end position="39"/>
    </location>
</feature>
<sequence>MATTMRLAFPAFLRCCTNVGCTLALSLIILCCTLSKAEAQFSFLFCQLSFSQYSMRALQTWHRQAKRRGFYHSKIQYASWPKLQVDRKLPSWKS</sequence>
<evidence type="ECO:0000313" key="2">
    <source>
        <dbReference type="EMBL" id="JAR93125.1"/>
    </source>
</evidence>
<dbReference type="AlphaFoldDB" id="A0A147BRW9"/>
<organism evidence="2">
    <name type="scientific">Ixodes ricinus</name>
    <name type="common">Common tick</name>
    <name type="synonym">Acarus ricinus</name>
    <dbReference type="NCBI Taxonomy" id="34613"/>
    <lineage>
        <taxon>Eukaryota</taxon>
        <taxon>Metazoa</taxon>
        <taxon>Ecdysozoa</taxon>
        <taxon>Arthropoda</taxon>
        <taxon>Chelicerata</taxon>
        <taxon>Arachnida</taxon>
        <taxon>Acari</taxon>
        <taxon>Parasitiformes</taxon>
        <taxon>Ixodida</taxon>
        <taxon>Ixodoidea</taxon>
        <taxon>Ixodidae</taxon>
        <taxon>Ixodinae</taxon>
        <taxon>Ixodes</taxon>
    </lineage>
</organism>
<evidence type="ECO:0000256" key="1">
    <source>
        <dbReference type="SAM" id="SignalP"/>
    </source>
</evidence>
<protein>
    <submittedName>
        <fullName evidence="2">Putative tigger transposase</fullName>
    </submittedName>
</protein>
<proteinExistence type="predicted"/>
<accession>A0A147BRW9</accession>
<feature type="chain" id="PRO_5007542775" evidence="1">
    <location>
        <begin position="40"/>
        <end position="94"/>
    </location>
</feature>
<keyword evidence="1" id="KW-0732">Signal</keyword>
<name>A0A147BRW9_IXORI</name>
<reference evidence="2" key="1">
    <citation type="journal article" date="2018" name="PLoS Negl. Trop. Dis.">
        <title>Sialome diversity of ticks revealed by RNAseq of single tick salivary glands.</title>
        <authorList>
            <person name="Perner J."/>
            <person name="Kropackova S."/>
            <person name="Kopacek P."/>
            <person name="Ribeiro J.M."/>
        </authorList>
    </citation>
    <scope>NUCLEOTIDE SEQUENCE</scope>
    <source>
        <strain evidence="2">Siblings of single egg batch collected in Ceske Budejovice</strain>
        <tissue evidence="2">Salivary glands</tissue>
    </source>
</reference>
<dbReference type="EMBL" id="GEGO01002279">
    <property type="protein sequence ID" value="JAR93125.1"/>
    <property type="molecule type" value="Transcribed_RNA"/>
</dbReference>